<dbReference type="RefSeq" id="WP_245660602.1">
    <property type="nucleotide sequence ID" value="NZ_JBHSMX010000003.1"/>
</dbReference>
<dbReference type="Proteomes" id="UP001596084">
    <property type="component" value="Unassembled WGS sequence"/>
</dbReference>
<proteinExistence type="predicted"/>
<comment type="subcellular location">
    <subcellularLocation>
        <location evidence="1">Membrane</location>
        <topology evidence="1">Multi-pass membrane protein</topology>
    </subcellularLocation>
</comment>
<dbReference type="InterPro" id="IPR032808">
    <property type="entry name" value="DoxX"/>
</dbReference>
<feature type="transmembrane region" description="Helical" evidence="5">
    <location>
        <begin position="64"/>
        <end position="85"/>
    </location>
</feature>
<keyword evidence="2 5" id="KW-0812">Transmembrane</keyword>
<keyword evidence="7" id="KW-1185">Reference proteome</keyword>
<evidence type="ECO:0000256" key="2">
    <source>
        <dbReference type="ARBA" id="ARBA00022692"/>
    </source>
</evidence>
<reference evidence="7" key="1">
    <citation type="journal article" date="2019" name="Int. J. Syst. Evol. Microbiol.">
        <title>The Global Catalogue of Microorganisms (GCM) 10K type strain sequencing project: providing services to taxonomists for standard genome sequencing and annotation.</title>
        <authorList>
            <consortium name="The Broad Institute Genomics Platform"/>
            <consortium name="The Broad Institute Genome Sequencing Center for Infectious Disease"/>
            <person name="Wu L."/>
            <person name="Ma J."/>
        </authorList>
    </citation>
    <scope>NUCLEOTIDE SEQUENCE [LARGE SCALE GENOMIC DNA]</scope>
    <source>
        <strain evidence="7">CGMCC 4.7277</strain>
    </source>
</reference>
<protein>
    <submittedName>
        <fullName evidence="6">DoxX family protein</fullName>
    </submittedName>
</protein>
<evidence type="ECO:0000313" key="6">
    <source>
        <dbReference type="EMBL" id="MFC5519397.1"/>
    </source>
</evidence>
<dbReference type="Pfam" id="PF07681">
    <property type="entry name" value="DoxX"/>
    <property type="match status" value="1"/>
</dbReference>
<evidence type="ECO:0000313" key="7">
    <source>
        <dbReference type="Proteomes" id="UP001596084"/>
    </source>
</evidence>
<sequence length="118" mass="12719">MLLLRCYLAIATLLHGISKLQHGIGGIENMVVAHGLPAFFAYGVLVGEIVAPLMLLVGYWVTPAALLIAVNMVVAIWLAHTGQIFSLSKSGGWQIELQAFFLVSALTVAMTARTSQRR</sequence>
<comment type="caution">
    <text evidence="6">The sequence shown here is derived from an EMBL/GenBank/DDBJ whole genome shotgun (WGS) entry which is preliminary data.</text>
</comment>
<name>A0ABW0Q5L8_9BURK</name>
<evidence type="ECO:0000256" key="5">
    <source>
        <dbReference type="SAM" id="Phobius"/>
    </source>
</evidence>
<keyword evidence="4 5" id="KW-0472">Membrane</keyword>
<keyword evidence="3 5" id="KW-1133">Transmembrane helix</keyword>
<evidence type="ECO:0000256" key="3">
    <source>
        <dbReference type="ARBA" id="ARBA00022989"/>
    </source>
</evidence>
<evidence type="ECO:0000256" key="1">
    <source>
        <dbReference type="ARBA" id="ARBA00004141"/>
    </source>
</evidence>
<feature type="transmembrane region" description="Helical" evidence="5">
    <location>
        <begin position="91"/>
        <end position="112"/>
    </location>
</feature>
<gene>
    <name evidence="6" type="ORF">ACFPP7_00505</name>
</gene>
<evidence type="ECO:0000256" key="4">
    <source>
        <dbReference type="ARBA" id="ARBA00023136"/>
    </source>
</evidence>
<organism evidence="6 7">
    <name type="scientific">Polaromonas jejuensis</name>
    <dbReference type="NCBI Taxonomy" id="457502"/>
    <lineage>
        <taxon>Bacteria</taxon>
        <taxon>Pseudomonadati</taxon>
        <taxon>Pseudomonadota</taxon>
        <taxon>Betaproteobacteria</taxon>
        <taxon>Burkholderiales</taxon>
        <taxon>Comamonadaceae</taxon>
        <taxon>Polaromonas</taxon>
    </lineage>
</organism>
<accession>A0ABW0Q5L8</accession>
<dbReference type="EMBL" id="JBHSMX010000003">
    <property type="protein sequence ID" value="MFC5519397.1"/>
    <property type="molecule type" value="Genomic_DNA"/>
</dbReference>